<name>A0A391NWL4_9EUKA</name>
<feature type="non-terminal residue" evidence="2">
    <location>
        <position position="1"/>
    </location>
</feature>
<dbReference type="SUPFAM" id="SSF54928">
    <property type="entry name" value="RNA-binding domain, RBD"/>
    <property type="match status" value="1"/>
</dbReference>
<dbReference type="InterPro" id="IPR035979">
    <property type="entry name" value="RBD_domain_sf"/>
</dbReference>
<proteinExistence type="predicted"/>
<dbReference type="GO" id="GO:0003723">
    <property type="term" value="F:RNA binding"/>
    <property type="evidence" value="ECO:0007669"/>
    <property type="project" value="InterPro"/>
</dbReference>
<feature type="domain" description="RRM" evidence="1">
    <location>
        <begin position="1"/>
        <end position="35"/>
    </location>
</feature>
<gene>
    <name evidence="2" type="ORF">KIPB_017157</name>
</gene>
<dbReference type="Pfam" id="PF00076">
    <property type="entry name" value="RRM_1"/>
    <property type="match status" value="1"/>
</dbReference>
<dbReference type="Proteomes" id="UP000265618">
    <property type="component" value="Unassembled WGS sequence"/>
</dbReference>
<protein>
    <recommendedName>
        <fullName evidence="1">RRM domain-containing protein</fullName>
    </recommendedName>
</protein>
<evidence type="ECO:0000313" key="3">
    <source>
        <dbReference type="Proteomes" id="UP000265618"/>
    </source>
</evidence>
<dbReference type="InterPro" id="IPR000504">
    <property type="entry name" value="RRM_dom"/>
</dbReference>
<evidence type="ECO:0000313" key="2">
    <source>
        <dbReference type="EMBL" id="GCA65455.1"/>
    </source>
</evidence>
<keyword evidence="3" id="KW-1185">Reference proteome</keyword>
<sequence length="36" mass="4111">ELHEIGEKFGRVMSAKIVYNKGNRSTGRGTIRYDNL</sequence>
<comment type="caution">
    <text evidence="2">The sequence shown here is derived from an EMBL/GenBank/DDBJ whole genome shotgun (WGS) entry which is preliminary data.</text>
</comment>
<evidence type="ECO:0000259" key="1">
    <source>
        <dbReference type="Pfam" id="PF00076"/>
    </source>
</evidence>
<reference evidence="2 3" key="1">
    <citation type="journal article" date="2018" name="PLoS ONE">
        <title>The draft genome of Kipferlia bialata reveals reductive genome evolution in fornicate parasites.</title>
        <authorList>
            <person name="Tanifuji G."/>
            <person name="Takabayashi S."/>
            <person name="Kume K."/>
            <person name="Takagi M."/>
            <person name="Nakayama T."/>
            <person name="Kamikawa R."/>
            <person name="Inagaki Y."/>
            <person name="Hashimoto T."/>
        </authorList>
    </citation>
    <scope>NUCLEOTIDE SEQUENCE [LARGE SCALE GENOMIC DNA]</scope>
    <source>
        <strain evidence="2">NY0173</strain>
    </source>
</reference>
<dbReference type="AlphaFoldDB" id="A0A391NWL4"/>
<organism evidence="2 3">
    <name type="scientific">Kipferlia bialata</name>
    <dbReference type="NCBI Taxonomy" id="797122"/>
    <lineage>
        <taxon>Eukaryota</taxon>
        <taxon>Metamonada</taxon>
        <taxon>Carpediemonas-like organisms</taxon>
        <taxon>Kipferlia</taxon>
    </lineage>
</organism>
<feature type="non-terminal residue" evidence="2">
    <location>
        <position position="36"/>
    </location>
</feature>
<dbReference type="EMBL" id="BDIP01011178">
    <property type="protein sequence ID" value="GCA65455.1"/>
    <property type="molecule type" value="Genomic_DNA"/>
</dbReference>
<accession>A0A391NWL4</accession>